<dbReference type="InterPro" id="IPR009063">
    <property type="entry name" value="Ig/albumin-bd_sf"/>
</dbReference>
<feature type="compositionally biased region" description="Basic and acidic residues" evidence="2">
    <location>
        <begin position="688"/>
        <end position="704"/>
    </location>
</feature>
<keyword evidence="3" id="KW-1133">Transmembrane helix</keyword>
<feature type="compositionally biased region" description="Basic and acidic residues" evidence="2">
    <location>
        <begin position="873"/>
        <end position="892"/>
    </location>
</feature>
<feature type="coiled-coil region" evidence="1">
    <location>
        <begin position="578"/>
        <end position="605"/>
    </location>
</feature>
<sequence>MERKYKYSIRKKAGLKAASYVVGVLLIGGGIVYSAPKVNADEVTPKTEIVSSDSSINKDKLQSNVTTPVTENKAEDQSNTTVTSNETSNTSNLNNTAANNQPVERVTAYPTETTADNNSDYRINDSDGDGIINQYDKNPNKWDVSDRDLRFFTELSYRSQQELEGIFANNEEQVNKFDSEKTYNVADVREVISAWKFAKQINATDGFSASLFSTKDGQVVVAFRGTDDSKDADDDTDIFTGSQPGQIKNFSQVFADIQNYKEIYLTGHSLGGYLAEYFAATTLMNDDRFVRGAVFNAPGIKDSWSWISGNRVHKLAAENSKKLSNMIYINDADTRNPVTEHKMQAYSIHKDTVGSLYYYPNTKWAYAVNGNGTHSSNNFFGKKFSSEMRDWFTVGYRMDTPYVDLDADNDGFSNQVELAMGTNASDANSKPTLNSFYKVNSIGSISVPTFSGLSKELVKSKIATNFDNQYDYYKSHIPTVIPAELGYEYLNYPETLADNVEHYNVQVQVVFPDGSKSEVITVPVDFTQVKMLNQAKSGIKDKINQMTDLTNEQKADLVKKVDDADKVTDLTQIMKDVQASVQANIDTAKKELEKLVAEAPDVQDSIQYKNTDEDKKNNYDTGIGVAKATLADDKATLTEINKVIEQVNQAKSALDGKEVSVEEPNTPSEPETPGKETDTSSEPEEPGEEAKTPSEPETPGKEAETSGESETPGKETETSSEPEKPDKETETPSESETPSEPETPGKETETSSEPEEPGKEVETPSEPETPGKEVETPSEPETPGKEAETPSEPEAPGKETETSSEPEEPGKEVETSSEPETPGKEAETLSEPETPGKETETSSESEEPDKEAEIPSEPETPGEEVETPSETEEPGKEAETPSEPEKPDKETETPSESENPGKEAETSGEPETPGKEPETSSEPETPGKEAETLSEPETPDKETETSSELEEPGKEVETPSEPEKPDKETETPSELENLGEKTSMLSKIRTPDKTISIENKVDSRLKVRKVAVITPTKKSLEDKKDLTVLEKKLPQLNDSSNHVLIAWGSLIISILGASLVPLSRRKKIIINKLKLESK</sequence>
<dbReference type="Pfam" id="PF26363">
    <property type="entry name" value="Phospholipase-like"/>
    <property type="match status" value="1"/>
</dbReference>
<name>A0A6A8LLG5_9LACO</name>
<keyword evidence="3" id="KW-0472">Membrane</keyword>
<evidence type="ECO:0000256" key="3">
    <source>
        <dbReference type="SAM" id="Phobius"/>
    </source>
</evidence>
<feature type="compositionally biased region" description="Basic and acidic residues" evidence="2">
    <location>
        <begin position="711"/>
        <end position="730"/>
    </location>
</feature>
<feature type="domain" description="Protein G-related albumin-binding (GA) module" evidence="4">
    <location>
        <begin position="532"/>
        <end position="578"/>
    </location>
</feature>
<feature type="compositionally biased region" description="Acidic residues" evidence="2">
    <location>
        <begin position="841"/>
        <end position="872"/>
    </location>
</feature>
<feature type="compositionally biased region" description="Low complexity" evidence="2">
    <location>
        <begin position="78"/>
        <end position="100"/>
    </location>
</feature>
<dbReference type="Pfam" id="PF01468">
    <property type="entry name" value="GA"/>
    <property type="match status" value="1"/>
</dbReference>
<dbReference type="Gene3D" id="3.40.50.1820">
    <property type="entry name" value="alpha/beta hydrolase"/>
    <property type="match status" value="1"/>
</dbReference>
<gene>
    <name evidence="5" type="ORF">GKC34_01985</name>
</gene>
<comment type="caution">
    <text evidence="5">The sequence shown here is derived from an EMBL/GenBank/DDBJ whole genome shotgun (WGS) entry which is preliminary data.</text>
</comment>
<dbReference type="SUPFAM" id="SSF46997">
    <property type="entry name" value="Bacterial immunoglobulin/albumin-binding domains"/>
    <property type="match status" value="1"/>
</dbReference>
<dbReference type="SUPFAM" id="SSF53474">
    <property type="entry name" value="alpha/beta-Hydrolases"/>
    <property type="match status" value="1"/>
</dbReference>
<protein>
    <submittedName>
        <fullName evidence="5">DUF2974 domain-containing protein</fullName>
    </submittedName>
</protein>
<evidence type="ECO:0000256" key="2">
    <source>
        <dbReference type="SAM" id="MobiDB-lite"/>
    </source>
</evidence>
<dbReference type="Gene3D" id="1.20.5.420">
    <property type="entry name" value="Immunoglobulin FC, subunit C"/>
    <property type="match status" value="1"/>
</dbReference>
<feature type="compositionally biased region" description="Basic and acidic residues" evidence="2">
    <location>
        <begin position="951"/>
        <end position="970"/>
    </location>
</feature>
<organism evidence="5 6">
    <name type="scientific">Ligilactobacillus salivarius</name>
    <dbReference type="NCBI Taxonomy" id="1624"/>
    <lineage>
        <taxon>Bacteria</taxon>
        <taxon>Bacillati</taxon>
        <taxon>Bacillota</taxon>
        <taxon>Bacilli</taxon>
        <taxon>Lactobacillales</taxon>
        <taxon>Lactobacillaceae</taxon>
        <taxon>Ligilactobacillus</taxon>
    </lineage>
</organism>
<dbReference type="Proteomes" id="UP000437575">
    <property type="component" value="Unassembled WGS sequence"/>
</dbReference>
<evidence type="ECO:0000313" key="5">
    <source>
        <dbReference type="EMBL" id="MSE04644.1"/>
    </source>
</evidence>
<feature type="region of interest" description="Disordered" evidence="2">
    <location>
        <begin position="650"/>
        <end position="986"/>
    </location>
</feature>
<dbReference type="Pfam" id="PF07554">
    <property type="entry name" value="FIVAR"/>
    <property type="match status" value="1"/>
</dbReference>
<proteinExistence type="predicted"/>
<feature type="transmembrane region" description="Helical" evidence="3">
    <location>
        <begin position="1044"/>
        <end position="1062"/>
    </location>
</feature>
<keyword evidence="3" id="KW-0812">Transmembrane</keyword>
<evidence type="ECO:0000256" key="1">
    <source>
        <dbReference type="SAM" id="Coils"/>
    </source>
</evidence>
<feature type="region of interest" description="Disordered" evidence="2">
    <location>
        <begin position="51"/>
        <end position="104"/>
    </location>
</feature>
<evidence type="ECO:0000259" key="4">
    <source>
        <dbReference type="Pfam" id="PF01468"/>
    </source>
</evidence>
<dbReference type="InterPro" id="IPR029058">
    <property type="entry name" value="AB_hydrolase_fold"/>
</dbReference>
<keyword evidence="1" id="KW-0175">Coiled coil</keyword>
<feature type="compositionally biased region" description="Low complexity" evidence="2">
    <location>
        <begin position="662"/>
        <end position="671"/>
    </location>
</feature>
<dbReference type="AlphaFoldDB" id="A0A6A8LLG5"/>
<dbReference type="InterPro" id="IPR002988">
    <property type="entry name" value="GA_module"/>
</dbReference>
<accession>A0A6A8LLG5</accession>
<dbReference type="EMBL" id="WKKZ01000032">
    <property type="protein sequence ID" value="MSE04644.1"/>
    <property type="molecule type" value="Genomic_DNA"/>
</dbReference>
<dbReference type="Gene3D" id="1.20.120.1850">
    <property type="entry name" value="Ebh helix bundles repeating unit (S and A modules)"/>
    <property type="match status" value="1"/>
</dbReference>
<reference evidence="5 6" key="1">
    <citation type="submission" date="2019-11" db="EMBL/GenBank/DDBJ databases">
        <title>Draft Genome Sequence of Plant Growth-Promoting Rhizosphere-Associated Bacteria.</title>
        <authorList>
            <person name="Vasilyev I.Y."/>
            <person name="Radchenko V."/>
            <person name="Ilnitskaya E.V."/>
        </authorList>
    </citation>
    <scope>NUCLEOTIDE SEQUENCE [LARGE SCALE GENOMIC DNA]</scope>
    <source>
        <strain evidence="5 6">VRA_1sq_f</strain>
    </source>
</reference>
<evidence type="ECO:0000313" key="6">
    <source>
        <dbReference type="Proteomes" id="UP000437575"/>
    </source>
</evidence>